<dbReference type="EMBL" id="ML996083">
    <property type="protein sequence ID" value="KAF2155166.1"/>
    <property type="molecule type" value="Genomic_DNA"/>
</dbReference>
<evidence type="ECO:0000256" key="1">
    <source>
        <dbReference type="SAM" id="MobiDB-lite"/>
    </source>
</evidence>
<comment type="caution">
    <text evidence="2">The sequence shown here is derived from an EMBL/GenBank/DDBJ whole genome shotgun (WGS) entry which is preliminary data.</text>
</comment>
<feature type="compositionally biased region" description="Polar residues" evidence="1">
    <location>
        <begin position="427"/>
        <end position="438"/>
    </location>
</feature>
<gene>
    <name evidence="2" type="ORF">K461DRAFT_292049</name>
</gene>
<evidence type="ECO:0000313" key="3">
    <source>
        <dbReference type="Proteomes" id="UP000799439"/>
    </source>
</evidence>
<protein>
    <submittedName>
        <fullName evidence="2">Uncharacterized protein</fullName>
    </submittedName>
</protein>
<keyword evidence="3" id="KW-1185">Reference proteome</keyword>
<feature type="region of interest" description="Disordered" evidence="1">
    <location>
        <begin position="81"/>
        <end position="102"/>
    </location>
</feature>
<sequence length="626" mass="67139">MSRPKFQRHGRKLQISYESSTRINATRIYPVKSSNGSTVILSATDSGLRITWSGGKPLFFASQSEAALTNGTHDPVQAQHIAQDPDSEDEALYESDEEDLDDDHPYPSIVQDLDIALDSPALFLSVPPLELERRTPHTPDLIYGSIVVAVACESGTASLVSIPLDPPSASAKRKGKLGAHIVPLDTPSGFDLPRGLALTWTTHQASNTDNQRTRYETRQASDQNRPEFSLTIALATSEFSGHLHIFSLPISGTGLRQRVHAKAPVHPILSESLDALTTSVVFSTATSTQQSRLLLSDIHGVTSIYEIALLPTVASSSRNASSSVTASLHLKHRLSAPYMSAKDIPSLSQATHKKVLSAAWVFSGEAILVLLEDGQVGLYALSTDAPSGLRSPPTPFSFACETFIGDAPEQASTSTSRARKPHLAPMTPNTRRAKSTSLFADPAPSPTIPRGGISTFPCPTTTGIPDTAVLLWYNARLFSVPSLRSFWTQSDRSDAQGTLFSGRTAITALDDPDLGHEVLVDSALLPSTGQSHSIFGTAGPATRDVLVVAEYRSVILASIRSAPAAQLPIRDEGSPTRAVDKRLLERGELGLDGMDRMLEDMVGVERSGPTLFGGPGTARRVLFTEE</sequence>
<dbReference type="AlphaFoldDB" id="A0A9P4J5U2"/>
<name>A0A9P4J5U2_9PEZI</name>
<accession>A0A9P4J5U2</accession>
<organism evidence="2 3">
    <name type="scientific">Myriangium duriaei CBS 260.36</name>
    <dbReference type="NCBI Taxonomy" id="1168546"/>
    <lineage>
        <taxon>Eukaryota</taxon>
        <taxon>Fungi</taxon>
        <taxon>Dikarya</taxon>
        <taxon>Ascomycota</taxon>
        <taxon>Pezizomycotina</taxon>
        <taxon>Dothideomycetes</taxon>
        <taxon>Dothideomycetidae</taxon>
        <taxon>Myriangiales</taxon>
        <taxon>Myriangiaceae</taxon>
        <taxon>Myriangium</taxon>
    </lineage>
</organism>
<dbReference type="OrthoDB" id="5323870at2759"/>
<proteinExistence type="predicted"/>
<reference evidence="2" key="1">
    <citation type="journal article" date="2020" name="Stud. Mycol.">
        <title>101 Dothideomycetes genomes: a test case for predicting lifestyles and emergence of pathogens.</title>
        <authorList>
            <person name="Haridas S."/>
            <person name="Albert R."/>
            <person name="Binder M."/>
            <person name="Bloem J."/>
            <person name="Labutti K."/>
            <person name="Salamov A."/>
            <person name="Andreopoulos B."/>
            <person name="Baker S."/>
            <person name="Barry K."/>
            <person name="Bills G."/>
            <person name="Bluhm B."/>
            <person name="Cannon C."/>
            <person name="Castanera R."/>
            <person name="Culley D."/>
            <person name="Daum C."/>
            <person name="Ezra D."/>
            <person name="Gonzalez J."/>
            <person name="Henrissat B."/>
            <person name="Kuo A."/>
            <person name="Liang C."/>
            <person name="Lipzen A."/>
            <person name="Lutzoni F."/>
            <person name="Magnuson J."/>
            <person name="Mondo S."/>
            <person name="Nolan M."/>
            <person name="Ohm R."/>
            <person name="Pangilinan J."/>
            <person name="Park H.-J."/>
            <person name="Ramirez L."/>
            <person name="Alfaro M."/>
            <person name="Sun H."/>
            <person name="Tritt A."/>
            <person name="Yoshinaga Y."/>
            <person name="Zwiers L.-H."/>
            <person name="Turgeon B."/>
            <person name="Goodwin S."/>
            <person name="Spatafora J."/>
            <person name="Crous P."/>
            <person name="Grigoriev I."/>
        </authorList>
    </citation>
    <scope>NUCLEOTIDE SEQUENCE</scope>
    <source>
        <strain evidence="2">CBS 260.36</strain>
    </source>
</reference>
<dbReference type="Proteomes" id="UP000799439">
    <property type="component" value="Unassembled WGS sequence"/>
</dbReference>
<feature type="region of interest" description="Disordered" evidence="1">
    <location>
        <begin position="409"/>
        <end position="444"/>
    </location>
</feature>
<feature type="compositionally biased region" description="Acidic residues" evidence="1">
    <location>
        <begin position="85"/>
        <end position="102"/>
    </location>
</feature>
<evidence type="ECO:0000313" key="2">
    <source>
        <dbReference type="EMBL" id="KAF2155166.1"/>
    </source>
</evidence>